<organism evidence="6 7">
    <name type="scientific">Novosphingobium cyanobacteriorum</name>
    <dbReference type="NCBI Taxonomy" id="3024215"/>
    <lineage>
        <taxon>Bacteria</taxon>
        <taxon>Pseudomonadati</taxon>
        <taxon>Pseudomonadota</taxon>
        <taxon>Alphaproteobacteria</taxon>
        <taxon>Sphingomonadales</taxon>
        <taxon>Sphingomonadaceae</taxon>
        <taxon>Novosphingobium</taxon>
    </lineage>
</organism>
<feature type="domain" description="FAD-dependent oxidoreductase 2 FAD-binding" evidence="5">
    <location>
        <begin position="16"/>
        <end position="551"/>
    </location>
</feature>
<keyword evidence="2" id="KW-0285">Flavoprotein</keyword>
<name>A0ABT6CN96_9SPHN</name>
<comment type="cofactor">
    <cofactor evidence="1">
        <name>FAD</name>
        <dbReference type="ChEBI" id="CHEBI:57692"/>
    </cofactor>
</comment>
<evidence type="ECO:0000256" key="2">
    <source>
        <dbReference type="ARBA" id="ARBA00022630"/>
    </source>
</evidence>
<dbReference type="InterPro" id="IPR036188">
    <property type="entry name" value="FAD/NAD-bd_sf"/>
</dbReference>
<evidence type="ECO:0000259" key="5">
    <source>
        <dbReference type="Pfam" id="PF00890"/>
    </source>
</evidence>
<proteinExistence type="predicted"/>
<gene>
    <name evidence="6" type="ORF">POM99_19480</name>
</gene>
<dbReference type="InterPro" id="IPR003953">
    <property type="entry name" value="FAD-dep_OxRdtase_2_FAD-bd"/>
</dbReference>
<reference evidence="6 7" key="1">
    <citation type="submission" date="2023-03" db="EMBL/GenBank/DDBJ databases">
        <title>Novosphingobium cyanobacteriorum sp. nov., isolated from a eutrophic reservoir during the Microcystis bloom period.</title>
        <authorList>
            <person name="Kang M."/>
            <person name="Le V."/>
            <person name="Ko S.-R."/>
            <person name="Lee S.-A."/>
            <person name="Ahn C.-Y."/>
        </authorList>
    </citation>
    <scope>NUCLEOTIDE SEQUENCE [LARGE SCALE GENOMIC DNA]</scope>
    <source>
        <strain evidence="6 7">HBC54</strain>
    </source>
</reference>
<comment type="caution">
    <text evidence="6">The sequence shown here is derived from an EMBL/GenBank/DDBJ whole genome shotgun (WGS) entry which is preliminary data.</text>
</comment>
<keyword evidence="4" id="KW-0560">Oxidoreductase</keyword>
<keyword evidence="7" id="KW-1185">Reference proteome</keyword>
<evidence type="ECO:0000256" key="4">
    <source>
        <dbReference type="ARBA" id="ARBA00023002"/>
    </source>
</evidence>
<evidence type="ECO:0000256" key="1">
    <source>
        <dbReference type="ARBA" id="ARBA00001974"/>
    </source>
</evidence>
<dbReference type="Proteomes" id="UP001222770">
    <property type="component" value="Unassembled WGS sequence"/>
</dbReference>
<dbReference type="Gene3D" id="3.50.50.60">
    <property type="entry name" value="FAD/NAD(P)-binding domain"/>
    <property type="match status" value="2"/>
</dbReference>
<dbReference type="Pfam" id="PF00890">
    <property type="entry name" value="FAD_binding_2"/>
    <property type="match status" value="1"/>
</dbReference>
<evidence type="ECO:0000313" key="7">
    <source>
        <dbReference type="Proteomes" id="UP001222770"/>
    </source>
</evidence>
<dbReference type="InterPro" id="IPR050315">
    <property type="entry name" value="FAD-oxidoreductase_2"/>
</dbReference>
<dbReference type="InterPro" id="IPR027477">
    <property type="entry name" value="Succ_DH/fumarate_Rdtase_cat_sf"/>
</dbReference>
<dbReference type="RefSeq" id="WP_277280357.1">
    <property type="nucleotide sequence ID" value="NZ_JAROCY010000026.1"/>
</dbReference>
<dbReference type="EMBL" id="JAROCY010000026">
    <property type="protein sequence ID" value="MDF8335394.1"/>
    <property type="molecule type" value="Genomic_DNA"/>
</dbReference>
<dbReference type="SUPFAM" id="SSF51905">
    <property type="entry name" value="FAD/NAD(P)-binding domain"/>
    <property type="match status" value="1"/>
</dbReference>
<dbReference type="SUPFAM" id="SSF56425">
    <property type="entry name" value="Succinate dehydrogenase/fumarate reductase flavoprotein, catalytic domain"/>
    <property type="match status" value="1"/>
</dbReference>
<dbReference type="PANTHER" id="PTHR43400:SF10">
    <property type="entry name" value="3-OXOSTEROID 1-DEHYDROGENASE"/>
    <property type="match status" value="1"/>
</dbReference>
<accession>A0ABT6CN96</accession>
<evidence type="ECO:0000256" key="3">
    <source>
        <dbReference type="ARBA" id="ARBA00022827"/>
    </source>
</evidence>
<keyword evidence="3" id="KW-0274">FAD</keyword>
<sequence length="576" mass="62737">MTLPAPESFTLEAEYDLVIVGSGGGSMVAAIRAKLAGLKPVILEKRDKIGGSTGFSGGVWWVPNNHILKRYGVEDSRELAERYMAATVDFVGKGTSPARRKAFLDEAPEMIRFLEEQGMQFDYPDGWSDYYDDRDGGQPRGRSLTATPYDIRNLGPWEDLLSRGTAFAGIPMPSLYLIKMLMLKRTFEAKKIFARLAFSIVKNKILGRHILAHGASLQGRMLEMALRHGIPIFANFATNELIEENGRIVGVSGTYRGARTTVKARHGVLVNAGGFARNDAMRQKYQRHPISGSWTNANPGDTGEMLEEMIRHGADTENLDLAVWVPTSLNPDGSLPAGAVGKDGTGSPFMHVGEIAIPHYMWVKRDGNRFVNEASSYVELGEALYQNDAVPAFAIFDDRAMRNYAYGTAMPGTKPIKKWLESGFLIKADTIEDLARQAGIDPAGLAAQVARYNRFAETGIDEEFHKGERQYDRLRGDPTHKPNPCVGSIAHGPFYATRIFPGDVGTFGGVVTDERARVLKADGSVIEGLYATGNCTSSVMGRSYPGPGASISPAFTFGDIAAKDIIARAGNSADRA</sequence>
<protein>
    <submittedName>
        <fullName evidence="6">FAD-dependent oxidoreductase</fullName>
    </submittedName>
</protein>
<dbReference type="PANTHER" id="PTHR43400">
    <property type="entry name" value="FUMARATE REDUCTASE"/>
    <property type="match status" value="1"/>
</dbReference>
<evidence type="ECO:0000313" key="6">
    <source>
        <dbReference type="EMBL" id="MDF8335394.1"/>
    </source>
</evidence>
<dbReference type="Gene3D" id="3.90.700.10">
    <property type="entry name" value="Succinate dehydrogenase/fumarate reductase flavoprotein, catalytic domain"/>
    <property type="match status" value="1"/>
</dbReference>